<keyword evidence="3" id="KW-1185">Reference proteome</keyword>
<sequence length="67" mass="7788">MAEIINLRQVRKAKARAEADAKAESNRVAFGQPRKAKTLQQRRKALETERHEGHRLERREPDSNLPE</sequence>
<accession>A0ABU7TW64</accession>
<evidence type="ECO:0000256" key="1">
    <source>
        <dbReference type="SAM" id="MobiDB-lite"/>
    </source>
</evidence>
<reference evidence="2 3" key="1">
    <citation type="journal article" date="2012" name="Genet. Mol. Biol.">
        <title>Analysis of 16S rRNA and mxaF genes revealing insights into Methylobacterium niche-specific plant association.</title>
        <authorList>
            <person name="Dourado M.N."/>
            <person name="Andreote F.D."/>
            <person name="Dini-Andreote F."/>
            <person name="Conti R."/>
            <person name="Araujo J.M."/>
            <person name="Araujo W.L."/>
        </authorList>
    </citation>
    <scope>NUCLEOTIDE SEQUENCE [LARGE SCALE GENOMIC DNA]</scope>
    <source>
        <strain evidence="2 3">TC3-10</strain>
    </source>
</reference>
<dbReference type="InterPro" id="IPR025227">
    <property type="entry name" value="DUF4169"/>
</dbReference>
<gene>
    <name evidence="2" type="ORF">MOTC310_28235</name>
</gene>
<dbReference type="EMBL" id="MLCA01000015">
    <property type="protein sequence ID" value="MEE7494097.1"/>
    <property type="molecule type" value="Genomic_DNA"/>
</dbReference>
<proteinExistence type="predicted"/>
<protein>
    <recommendedName>
        <fullName evidence="4">DUF4169 family protein</fullName>
    </recommendedName>
</protein>
<evidence type="ECO:0008006" key="4">
    <source>
        <dbReference type="Google" id="ProtNLM"/>
    </source>
</evidence>
<comment type="caution">
    <text evidence="2">The sequence shown here is derived from an EMBL/GenBank/DDBJ whole genome shotgun (WGS) entry which is preliminary data.</text>
</comment>
<organism evidence="2 3">
    <name type="scientific">Methylobacterium oryzae</name>
    <dbReference type="NCBI Taxonomy" id="334852"/>
    <lineage>
        <taxon>Bacteria</taxon>
        <taxon>Pseudomonadati</taxon>
        <taxon>Pseudomonadota</taxon>
        <taxon>Alphaproteobacteria</taxon>
        <taxon>Hyphomicrobiales</taxon>
        <taxon>Methylobacteriaceae</taxon>
        <taxon>Methylobacterium</taxon>
    </lineage>
</organism>
<evidence type="ECO:0000313" key="2">
    <source>
        <dbReference type="EMBL" id="MEE7494097.1"/>
    </source>
</evidence>
<dbReference type="Proteomes" id="UP001355206">
    <property type="component" value="Unassembled WGS sequence"/>
</dbReference>
<name>A0ABU7TW64_9HYPH</name>
<dbReference type="Pfam" id="PF13770">
    <property type="entry name" value="DUF4169"/>
    <property type="match status" value="1"/>
</dbReference>
<evidence type="ECO:0000313" key="3">
    <source>
        <dbReference type="Proteomes" id="UP001355206"/>
    </source>
</evidence>
<dbReference type="RefSeq" id="WP_331304172.1">
    <property type="nucleotide sequence ID" value="NZ_MLCA01000015.1"/>
</dbReference>
<feature type="compositionally biased region" description="Basic residues" evidence="1">
    <location>
        <begin position="34"/>
        <end position="43"/>
    </location>
</feature>
<feature type="compositionally biased region" description="Basic and acidic residues" evidence="1">
    <location>
        <begin position="44"/>
        <end position="67"/>
    </location>
</feature>
<feature type="region of interest" description="Disordered" evidence="1">
    <location>
        <begin position="17"/>
        <end position="67"/>
    </location>
</feature>